<dbReference type="GeneID" id="98148516"/>
<dbReference type="Proteomes" id="UP001610432">
    <property type="component" value="Unassembled WGS sequence"/>
</dbReference>
<dbReference type="EMBL" id="JBFXLQ010000036">
    <property type="protein sequence ID" value="KAL2864949.1"/>
    <property type="molecule type" value="Genomic_DNA"/>
</dbReference>
<protein>
    <submittedName>
        <fullName evidence="2">Uncharacterized protein</fullName>
    </submittedName>
</protein>
<reference evidence="2 3" key="1">
    <citation type="submission" date="2024-07" db="EMBL/GenBank/DDBJ databases">
        <title>Section-level genome sequencing and comparative genomics of Aspergillus sections Usti and Cavernicolus.</title>
        <authorList>
            <consortium name="Lawrence Berkeley National Laboratory"/>
            <person name="Nybo J.L."/>
            <person name="Vesth T.C."/>
            <person name="Theobald S."/>
            <person name="Frisvad J.C."/>
            <person name="Larsen T.O."/>
            <person name="Kjaerboelling I."/>
            <person name="Rothschild-Mancinelli K."/>
            <person name="Lyhne E.K."/>
            <person name="Kogle M.E."/>
            <person name="Barry K."/>
            <person name="Clum A."/>
            <person name="Na H."/>
            <person name="Ledsgaard L."/>
            <person name="Lin J."/>
            <person name="Lipzen A."/>
            <person name="Kuo A."/>
            <person name="Riley R."/>
            <person name="Mondo S."/>
            <person name="Labutti K."/>
            <person name="Haridas S."/>
            <person name="Pangalinan J."/>
            <person name="Salamov A.A."/>
            <person name="Simmons B.A."/>
            <person name="Magnuson J.K."/>
            <person name="Chen J."/>
            <person name="Drula E."/>
            <person name="Henrissat B."/>
            <person name="Wiebenga A."/>
            <person name="Lubbers R.J."/>
            <person name="Gomes A.C."/>
            <person name="Macurrencykelacurrency M.R."/>
            <person name="Stajich J."/>
            <person name="Grigoriev I.V."/>
            <person name="Mortensen U.H."/>
            <person name="De Vries R.P."/>
            <person name="Baker S.E."/>
            <person name="Andersen M.R."/>
        </authorList>
    </citation>
    <scope>NUCLEOTIDE SEQUENCE [LARGE SCALE GENOMIC DNA]</scope>
    <source>
        <strain evidence="2 3">CBS 449.75</strain>
    </source>
</reference>
<keyword evidence="1" id="KW-1133">Transmembrane helix</keyword>
<feature type="transmembrane region" description="Helical" evidence="1">
    <location>
        <begin position="50"/>
        <end position="74"/>
    </location>
</feature>
<dbReference type="RefSeq" id="XP_070883928.1">
    <property type="nucleotide sequence ID" value="XM_071033444.1"/>
</dbReference>
<comment type="caution">
    <text evidence="2">The sequence shown here is derived from an EMBL/GenBank/DDBJ whole genome shotgun (WGS) entry which is preliminary data.</text>
</comment>
<organism evidence="2 3">
    <name type="scientific">Aspergillus lucknowensis</name>
    <dbReference type="NCBI Taxonomy" id="176173"/>
    <lineage>
        <taxon>Eukaryota</taxon>
        <taxon>Fungi</taxon>
        <taxon>Dikarya</taxon>
        <taxon>Ascomycota</taxon>
        <taxon>Pezizomycotina</taxon>
        <taxon>Eurotiomycetes</taxon>
        <taxon>Eurotiomycetidae</taxon>
        <taxon>Eurotiales</taxon>
        <taxon>Aspergillaceae</taxon>
        <taxon>Aspergillus</taxon>
        <taxon>Aspergillus subgen. Nidulantes</taxon>
    </lineage>
</organism>
<accession>A0ABR4LK83</accession>
<evidence type="ECO:0000256" key="1">
    <source>
        <dbReference type="SAM" id="Phobius"/>
    </source>
</evidence>
<name>A0ABR4LK83_9EURO</name>
<sequence>MALVRDPWFWKRFSRAVHLDEEVRSPTEKGSTIWSNHWLTNHHRKRRRSFLCGCAICVVILIVIAALAAAIWWFCAHNWLHEETA</sequence>
<evidence type="ECO:0000313" key="2">
    <source>
        <dbReference type="EMBL" id="KAL2864949.1"/>
    </source>
</evidence>
<gene>
    <name evidence="2" type="ORF">BJX67DRAFT_383364</name>
</gene>
<proteinExistence type="predicted"/>
<keyword evidence="1" id="KW-0472">Membrane</keyword>
<keyword evidence="1" id="KW-0812">Transmembrane</keyword>
<evidence type="ECO:0000313" key="3">
    <source>
        <dbReference type="Proteomes" id="UP001610432"/>
    </source>
</evidence>
<keyword evidence="3" id="KW-1185">Reference proteome</keyword>